<dbReference type="AlphaFoldDB" id="A0A511F9N5"/>
<keyword evidence="1" id="KW-1133">Transmembrane helix</keyword>
<feature type="transmembrane region" description="Helical" evidence="1">
    <location>
        <begin position="12"/>
        <end position="36"/>
    </location>
</feature>
<organism evidence="2 3">
    <name type="scientific">Cellulomonas hominis</name>
    <dbReference type="NCBI Taxonomy" id="156981"/>
    <lineage>
        <taxon>Bacteria</taxon>
        <taxon>Bacillati</taxon>
        <taxon>Actinomycetota</taxon>
        <taxon>Actinomycetes</taxon>
        <taxon>Micrococcales</taxon>
        <taxon>Cellulomonadaceae</taxon>
        <taxon>Cellulomonas</taxon>
    </lineage>
</organism>
<sequence length="272" mass="29364">MSSSDRGGMSRRFLWLVVVGNAVLGGALTLVALALLTQPGTWPTAASLLVALAGVFWVAAGSVGFHRTYLRRRPLDGSRVTLDPVDGRPAVVLPWSSTVIAVPAATVAGLVVLLAGATVLQIVLRDAGAGAWFTGGLAVLLLPLLPDSWLRLRRRPWLALTVDGVVVHGWDGDGELPWERVAGVEVADTGPWSNLRIVDRRGAAPRWRRRRRILFAPAPRGPYLEVPLPVVDVDPYFLAGTITFYAENQAARREIADGTARTRLVERLRPVA</sequence>
<feature type="transmembrane region" description="Helical" evidence="1">
    <location>
        <begin position="42"/>
        <end position="65"/>
    </location>
</feature>
<protein>
    <submittedName>
        <fullName evidence="2">Uncharacterized protein</fullName>
    </submittedName>
</protein>
<feature type="transmembrane region" description="Helical" evidence="1">
    <location>
        <begin position="129"/>
        <end position="145"/>
    </location>
</feature>
<comment type="caution">
    <text evidence="2">The sequence shown here is derived from an EMBL/GenBank/DDBJ whole genome shotgun (WGS) entry which is preliminary data.</text>
</comment>
<reference evidence="2 3" key="1">
    <citation type="submission" date="2019-07" db="EMBL/GenBank/DDBJ databases">
        <title>Whole genome shotgun sequence of Cellulomonas hominis NBRC 16055.</title>
        <authorList>
            <person name="Hosoyama A."/>
            <person name="Uohara A."/>
            <person name="Ohji S."/>
            <person name="Ichikawa N."/>
        </authorList>
    </citation>
    <scope>NUCLEOTIDE SEQUENCE [LARGE SCALE GENOMIC DNA]</scope>
    <source>
        <strain evidence="2 3">NBRC 16055</strain>
    </source>
</reference>
<keyword evidence="1" id="KW-0812">Transmembrane</keyword>
<dbReference type="Proteomes" id="UP000321723">
    <property type="component" value="Unassembled WGS sequence"/>
</dbReference>
<keyword evidence="1" id="KW-0472">Membrane</keyword>
<evidence type="ECO:0000256" key="1">
    <source>
        <dbReference type="SAM" id="Phobius"/>
    </source>
</evidence>
<name>A0A511F9N5_9CELL</name>
<gene>
    <name evidence="2" type="ORF">CHO01_10680</name>
</gene>
<feature type="transmembrane region" description="Helical" evidence="1">
    <location>
        <begin position="98"/>
        <end position="123"/>
    </location>
</feature>
<accession>A0A511F9N5</accession>
<keyword evidence="3" id="KW-1185">Reference proteome</keyword>
<dbReference type="EMBL" id="BJVQ01000009">
    <property type="protein sequence ID" value="GEL45952.1"/>
    <property type="molecule type" value="Genomic_DNA"/>
</dbReference>
<proteinExistence type="predicted"/>
<evidence type="ECO:0000313" key="2">
    <source>
        <dbReference type="EMBL" id="GEL45952.1"/>
    </source>
</evidence>
<evidence type="ECO:0000313" key="3">
    <source>
        <dbReference type="Proteomes" id="UP000321723"/>
    </source>
</evidence>